<dbReference type="PROSITE" id="PS50943">
    <property type="entry name" value="HTH_CROC1"/>
    <property type="match status" value="1"/>
</dbReference>
<sequence>MADGPPTTQHADRFDAALLDQLRAARRCRGWTQRDLAGNTNGLVSKSALAGYELGQRTLRMPVAWILAQALGEKLSALISRAEVSIRAQEPVVRLHVRRVLNSTDQKIAVVRTWLHTRYPRDVAAAIRLSLTEQAVQALATRMQITVGECRERLQPYIRGDSPPSAEGTVRNSA</sequence>
<dbReference type="SUPFAM" id="SSF47413">
    <property type="entry name" value="lambda repressor-like DNA-binding domains"/>
    <property type="match status" value="1"/>
</dbReference>
<dbReference type="InterPro" id="IPR001387">
    <property type="entry name" value="Cro/C1-type_HTH"/>
</dbReference>
<dbReference type="Pfam" id="PF01381">
    <property type="entry name" value="HTH_3"/>
    <property type="match status" value="1"/>
</dbReference>
<gene>
    <name evidence="2" type="ORF">ABLG96_07075</name>
</gene>
<dbReference type="RefSeq" id="WP_353650665.1">
    <property type="nucleotide sequence ID" value="NZ_CP159218.1"/>
</dbReference>
<name>A0AAU8DTJ0_9ACTN</name>
<dbReference type="AlphaFoldDB" id="A0AAU8DTJ0"/>
<dbReference type="SMART" id="SM00530">
    <property type="entry name" value="HTH_XRE"/>
    <property type="match status" value="1"/>
</dbReference>
<evidence type="ECO:0000259" key="1">
    <source>
        <dbReference type="PROSITE" id="PS50943"/>
    </source>
</evidence>
<feature type="domain" description="HTH cro/C1-type" evidence="1">
    <location>
        <begin position="22"/>
        <end position="78"/>
    </location>
</feature>
<evidence type="ECO:0000313" key="2">
    <source>
        <dbReference type="EMBL" id="XCG65054.1"/>
    </source>
</evidence>
<dbReference type="CDD" id="cd00093">
    <property type="entry name" value="HTH_XRE"/>
    <property type="match status" value="1"/>
</dbReference>
<dbReference type="EMBL" id="CP159218">
    <property type="protein sequence ID" value="XCG65054.1"/>
    <property type="molecule type" value="Genomic_DNA"/>
</dbReference>
<dbReference type="InterPro" id="IPR010982">
    <property type="entry name" value="Lambda_DNA-bd_dom_sf"/>
</dbReference>
<accession>A0AAU8DTJ0</accession>
<reference evidence="2" key="1">
    <citation type="submission" date="2024-05" db="EMBL/GenBank/DDBJ databases">
        <authorList>
            <person name="Cai S.Y."/>
            <person name="Jin L.M."/>
            <person name="Li H.R."/>
        </authorList>
    </citation>
    <scope>NUCLEOTIDE SEQUENCE</scope>
    <source>
        <strain evidence="2">A5-74</strain>
    </source>
</reference>
<dbReference type="Gene3D" id="1.10.260.40">
    <property type="entry name" value="lambda repressor-like DNA-binding domains"/>
    <property type="match status" value="1"/>
</dbReference>
<dbReference type="GO" id="GO:0003677">
    <property type="term" value="F:DNA binding"/>
    <property type="evidence" value="ECO:0007669"/>
    <property type="project" value="InterPro"/>
</dbReference>
<proteinExistence type="predicted"/>
<organism evidence="2">
    <name type="scientific">Nakamurella sp. A5-74</name>
    <dbReference type="NCBI Taxonomy" id="3158264"/>
    <lineage>
        <taxon>Bacteria</taxon>
        <taxon>Bacillati</taxon>
        <taxon>Actinomycetota</taxon>
        <taxon>Actinomycetes</taxon>
        <taxon>Nakamurellales</taxon>
        <taxon>Nakamurellaceae</taxon>
        <taxon>Nakamurella</taxon>
    </lineage>
</organism>
<protein>
    <submittedName>
        <fullName evidence="2">Helix-turn-helix transcriptional regulator</fullName>
    </submittedName>
</protein>